<feature type="transmembrane region" description="Helical" evidence="1">
    <location>
        <begin position="22"/>
        <end position="43"/>
    </location>
</feature>
<keyword evidence="3" id="KW-1185">Reference proteome</keyword>
<evidence type="ECO:0000256" key="1">
    <source>
        <dbReference type="SAM" id="Phobius"/>
    </source>
</evidence>
<keyword evidence="1" id="KW-0472">Membrane</keyword>
<name>A0A9P1KJK3_9CYAN</name>
<protein>
    <submittedName>
        <fullName evidence="2">Uncharacterized protein</fullName>
    </submittedName>
</protein>
<dbReference type="Proteomes" id="UP000032946">
    <property type="component" value="Chromosome"/>
</dbReference>
<keyword evidence="1" id="KW-1133">Transmembrane helix</keyword>
<sequence>MKEGPKRWLDIDDTIQLLCIKYFRHLIISGCLNMTMWLIMMIATRDSRGCIT</sequence>
<evidence type="ECO:0000313" key="3">
    <source>
        <dbReference type="Proteomes" id="UP000032946"/>
    </source>
</evidence>
<keyword evidence="1" id="KW-0812">Transmembrane</keyword>
<organism evidence="2 3">
    <name type="scientific">Limnospira indica PCC 8005</name>
    <dbReference type="NCBI Taxonomy" id="376219"/>
    <lineage>
        <taxon>Bacteria</taxon>
        <taxon>Bacillati</taxon>
        <taxon>Cyanobacteriota</taxon>
        <taxon>Cyanophyceae</taxon>
        <taxon>Oscillatoriophycideae</taxon>
        <taxon>Oscillatoriales</taxon>
        <taxon>Sirenicapillariaceae</taxon>
        <taxon>Limnospira</taxon>
    </lineage>
</organism>
<gene>
    <name evidence="2" type="ORF">ARTHRO_60191</name>
</gene>
<evidence type="ECO:0000313" key="2">
    <source>
        <dbReference type="EMBL" id="CDM97590.1"/>
    </source>
</evidence>
<dbReference type="AlphaFoldDB" id="A0A9P1KJK3"/>
<accession>A0A9P1KJK3</accession>
<proteinExistence type="predicted"/>
<reference evidence="2 3" key="1">
    <citation type="submission" date="2014-02" db="EMBL/GenBank/DDBJ databases">
        <authorList>
            <person name="Genoscope - CEA"/>
        </authorList>
    </citation>
    <scope>NUCLEOTIDE SEQUENCE [LARGE SCALE GENOMIC DNA]</scope>
    <source>
        <strain evidence="2 3">PCC 8005</strain>
    </source>
</reference>
<dbReference type="EMBL" id="FO818640">
    <property type="protein sequence ID" value="CDM97590.1"/>
    <property type="molecule type" value="Genomic_DNA"/>
</dbReference>